<dbReference type="InterPro" id="IPR001567">
    <property type="entry name" value="Pept_M3A_M3B_dom"/>
</dbReference>
<dbReference type="Gene3D" id="1.10.1370.20">
    <property type="entry name" value="Oligoendopeptidase f, C-terminal domain"/>
    <property type="match status" value="1"/>
</dbReference>
<dbReference type="RefSeq" id="WP_085051060.1">
    <property type="nucleotide sequence ID" value="NZ_LNQR01000021.1"/>
</dbReference>
<feature type="domain" description="Oligopeptidase F N-terminal" evidence="8">
    <location>
        <begin position="118"/>
        <end position="183"/>
    </location>
</feature>
<dbReference type="Gene3D" id="1.20.140.70">
    <property type="entry name" value="Oligopeptidase f, N-terminal domain"/>
    <property type="match status" value="1"/>
</dbReference>
<comment type="cofactor">
    <cofactor evidence="6">
        <name>Zn(2+)</name>
        <dbReference type="ChEBI" id="CHEBI:29105"/>
    </cofactor>
    <text evidence="6">Binds 1 zinc ion.</text>
</comment>
<organism evidence="9 10">
    <name type="scientific">Candidatus Magnetominusculus xianensis</name>
    <dbReference type="NCBI Taxonomy" id="1748249"/>
    <lineage>
        <taxon>Bacteria</taxon>
        <taxon>Pseudomonadati</taxon>
        <taxon>Nitrospirota</taxon>
        <taxon>Nitrospiria</taxon>
        <taxon>Nitrospirales</taxon>
        <taxon>Nitrospiraceae</taxon>
        <taxon>Candidatus Magnetominusculus</taxon>
    </lineage>
</organism>
<gene>
    <name evidence="9" type="ORF">ASN18_0532</name>
</gene>
<sequence>MDNSKAAATYEKTKWALTDLLVSPEAPETEEILSGLKSLVSEIVSRRDALIEDMSGDDFTAFLRLIEKFAVESNRLTAYSQLWFSEDTQSQSALTFMGRIEQLLTDMYNETLFWGLWWKSIGDEDAQRLMGHAGDLRYYLERERAFKKHTLTEPEEKIINLKDVNGINAVITIYDMLTSKYEFGIEVDGQMIRPLTRDALMSYVHHSNPVLREAAYKELFRVYCNDEILLSQLYAYRVRDWASEHVRIRNHDSAISVRNLANDIPNSVVDTLLPVCVEESHVFQRYFNIKSRLLGLPKLRRYDIYASVRRGDEHIIPYNTAVETVLDSFNKFSPKFGALAKRVFDEARIDAEDRPNKRTGAFCYGVLPNMTPWVLMNYTGKPRQVATLAHELGHAVHALAAAQHSVLTFHAPLPLAETASVFSEMLLTERMLQEEGTQEARTALVCSALDDIYATVLRQAYFVLFEREAHGLLADGANPGELNTLYLNLMRRQFGDSVELTDDFQHEWMAIPHIFHTPFYCYAYSFGELLSLSLYNMYKEEGRGFVDKLLKILSYGGSASPQHILNEAGIDITDSRFWHGGFRVIDGFIDKLL</sequence>
<keyword evidence="4 6" id="KW-0862">Zinc</keyword>
<dbReference type="EMBL" id="LNQR01000021">
    <property type="protein sequence ID" value="KWT92701.1"/>
    <property type="molecule type" value="Genomic_DNA"/>
</dbReference>
<feature type="domain" description="Peptidase M3A/M3B catalytic" evidence="7">
    <location>
        <begin position="204"/>
        <end position="579"/>
    </location>
</feature>
<dbReference type="GO" id="GO:0016787">
    <property type="term" value="F:hydrolase activity"/>
    <property type="evidence" value="ECO:0007669"/>
    <property type="project" value="UniProtKB-KW"/>
</dbReference>
<proteinExistence type="inferred from homology"/>
<dbReference type="InterPro" id="IPR045090">
    <property type="entry name" value="Pept_M3A_M3B"/>
</dbReference>
<reference evidence="9 10" key="1">
    <citation type="submission" date="2015-11" db="EMBL/GenBank/DDBJ databases">
        <authorList>
            <person name="Lin W."/>
        </authorList>
    </citation>
    <scope>NUCLEOTIDE SEQUENCE [LARGE SCALE GENOMIC DNA]</scope>
    <source>
        <strain evidence="9 10">HCH-1</strain>
    </source>
</reference>
<evidence type="ECO:0000259" key="8">
    <source>
        <dbReference type="Pfam" id="PF08439"/>
    </source>
</evidence>
<dbReference type="SUPFAM" id="SSF55486">
    <property type="entry name" value="Metalloproteases ('zincins'), catalytic domain"/>
    <property type="match status" value="1"/>
</dbReference>
<keyword evidence="1 6" id="KW-0645">Protease</keyword>
<evidence type="ECO:0000313" key="10">
    <source>
        <dbReference type="Proteomes" id="UP000060487"/>
    </source>
</evidence>
<comment type="similarity">
    <text evidence="6">Belongs to the peptidase M3 family.</text>
</comment>
<evidence type="ECO:0000256" key="4">
    <source>
        <dbReference type="ARBA" id="ARBA00022833"/>
    </source>
</evidence>
<dbReference type="EC" id="3.4.24.-" evidence="9"/>
<dbReference type="Proteomes" id="UP000060487">
    <property type="component" value="Unassembled WGS sequence"/>
</dbReference>
<dbReference type="InterPro" id="IPR042088">
    <property type="entry name" value="OligoPept_F_C"/>
</dbReference>
<dbReference type="InterPro" id="IPR013647">
    <property type="entry name" value="OligopepF_N_dom"/>
</dbReference>
<dbReference type="Pfam" id="PF08439">
    <property type="entry name" value="Peptidase_M3_N"/>
    <property type="match status" value="1"/>
</dbReference>
<evidence type="ECO:0000256" key="6">
    <source>
        <dbReference type="RuleBase" id="RU003435"/>
    </source>
</evidence>
<evidence type="ECO:0000259" key="7">
    <source>
        <dbReference type="Pfam" id="PF01432"/>
    </source>
</evidence>
<keyword evidence="5 6" id="KW-0482">Metalloprotease</keyword>
<keyword evidence="10" id="KW-1185">Reference proteome</keyword>
<comment type="caution">
    <text evidence="9">The sequence shown here is derived from an EMBL/GenBank/DDBJ whole genome shotgun (WGS) entry which is preliminary data.</text>
</comment>
<evidence type="ECO:0000256" key="5">
    <source>
        <dbReference type="ARBA" id="ARBA00023049"/>
    </source>
</evidence>
<keyword evidence="2 6" id="KW-0479">Metal-binding</keyword>
<evidence type="ECO:0000313" key="9">
    <source>
        <dbReference type="EMBL" id="KWT92701.1"/>
    </source>
</evidence>
<dbReference type="CDD" id="cd09610">
    <property type="entry name" value="M3B_PepF"/>
    <property type="match status" value="1"/>
</dbReference>
<keyword evidence="3 6" id="KW-0378">Hydrolase</keyword>
<evidence type="ECO:0000256" key="2">
    <source>
        <dbReference type="ARBA" id="ARBA00022723"/>
    </source>
</evidence>
<evidence type="ECO:0000256" key="1">
    <source>
        <dbReference type="ARBA" id="ARBA00022670"/>
    </source>
</evidence>
<accession>A0ABR5SIH5</accession>
<evidence type="ECO:0000256" key="3">
    <source>
        <dbReference type="ARBA" id="ARBA00022801"/>
    </source>
</evidence>
<dbReference type="PANTHER" id="PTHR11804">
    <property type="entry name" value="PROTEASE M3 THIMET OLIGOPEPTIDASE-RELATED"/>
    <property type="match status" value="1"/>
</dbReference>
<dbReference type="PANTHER" id="PTHR11804:SF5">
    <property type="entry name" value="OLIGOENDOPEPTIDASE F"/>
    <property type="match status" value="1"/>
</dbReference>
<protein>
    <submittedName>
        <fullName evidence="9">PepF/M3 family oligoendopeptidase</fullName>
        <ecNumber evidence="9">3.4.24.-</ecNumber>
    </submittedName>
</protein>
<dbReference type="Pfam" id="PF01432">
    <property type="entry name" value="Peptidase_M3"/>
    <property type="match status" value="1"/>
</dbReference>
<name>A0ABR5SIH5_9BACT</name>